<gene>
    <name evidence="1" type="ORF">AX777_05805</name>
</gene>
<accession>A0A177JQU5</accession>
<sequence>MCMWTDAVIALCKLLYVEHDLSVTLTRELTTGLKIAFVNVFYCHVVFSKQKARLCGLELHSRAKLFVWR</sequence>
<reference evidence="1 2" key="1">
    <citation type="submission" date="2016-02" db="EMBL/GenBank/DDBJ databases">
        <authorList>
            <person name="Wen L."/>
            <person name="He K."/>
            <person name="Yang H."/>
        </authorList>
    </citation>
    <scope>NUCLEOTIDE SEQUENCE [LARGE SCALE GENOMIC DNA]</scope>
    <source>
        <strain evidence="1 2">CD09_2</strain>
    </source>
</reference>
<comment type="caution">
    <text evidence="1">The sequence shown here is derived from an EMBL/GenBank/DDBJ whole genome shotgun (WGS) entry which is preliminary data.</text>
</comment>
<name>A0A177JQU5_SPHYA</name>
<organism evidence="1 2">
    <name type="scientific">Sphingobium yanoikuyae</name>
    <name type="common">Sphingomonas yanoikuyae</name>
    <dbReference type="NCBI Taxonomy" id="13690"/>
    <lineage>
        <taxon>Bacteria</taxon>
        <taxon>Pseudomonadati</taxon>
        <taxon>Pseudomonadota</taxon>
        <taxon>Alphaproteobacteria</taxon>
        <taxon>Sphingomonadales</taxon>
        <taxon>Sphingomonadaceae</taxon>
        <taxon>Sphingobium</taxon>
    </lineage>
</organism>
<evidence type="ECO:0000313" key="1">
    <source>
        <dbReference type="EMBL" id="OAH42751.1"/>
    </source>
</evidence>
<dbReference type="Proteomes" id="UP000077262">
    <property type="component" value="Unassembled WGS sequence"/>
</dbReference>
<dbReference type="AlphaFoldDB" id="A0A177JQU5"/>
<dbReference type="EMBL" id="LSTR01000040">
    <property type="protein sequence ID" value="OAH42751.1"/>
    <property type="molecule type" value="Genomic_DNA"/>
</dbReference>
<proteinExistence type="predicted"/>
<protein>
    <submittedName>
        <fullName evidence="1">Uncharacterized protein</fullName>
    </submittedName>
</protein>
<evidence type="ECO:0000313" key="2">
    <source>
        <dbReference type="Proteomes" id="UP000077262"/>
    </source>
</evidence>